<evidence type="ECO:0000256" key="2">
    <source>
        <dbReference type="ARBA" id="ARBA00022598"/>
    </source>
</evidence>
<evidence type="ECO:0000256" key="1">
    <source>
        <dbReference type="ARBA" id="ARBA00022532"/>
    </source>
</evidence>
<name>A0A6J4HRI3_9PROT</name>
<keyword evidence="1" id="KW-0816">Tricarboxylic acid cycle</keyword>
<dbReference type="InterPro" id="IPR032875">
    <property type="entry name" value="Succ_CoA_lig_flav_dom"/>
</dbReference>
<dbReference type="Gene3D" id="3.30.1490.20">
    <property type="entry name" value="ATP-grasp fold, A domain"/>
    <property type="match status" value="1"/>
</dbReference>
<dbReference type="FunFam" id="3.30.1490.20:FF:000020">
    <property type="entry name" value="Protein lysine acetyltransferase"/>
    <property type="match status" value="1"/>
</dbReference>
<dbReference type="InterPro" id="IPR013815">
    <property type="entry name" value="ATP_grasp_subdomain_1"/>
</dbReference>
<dbReference type="InterPro" id="IPR016102">
    <property type="entry name" value="Succinyl-CoA_synth-like"/>
</dbReference>
<dbReference type="Gene3D" id="3.30.470.20">
    <property type="entry name" value="ATP-grasp fold, B domain"/>
    <property type="match status" value="1"/>
</dbReference>
<reference evidence="7" key="1">
    <citation type="submission" date="2020-02" db="EMBL/GenBank/DDBJ databases">
        <authorList>
            <person name="Meier V. D."/>
        </authorList>
    </citation>
    <scope>NUCLEOTIDE SEQUENCE</scope>
    <source>
        <strain evidence="7">AVDCRST_MAG08</strain>
    </source>
</reference>
<dbReference type="SMART" id="SM00881">
    <property type="entry name" value="CoA_binding"/>
    <property type="match status" value="1"/>
</dbReference>
<dbReference type="GO" id="GO:0016874">
    <property type="term" value="F:ligase activity"/>
    <property type="evidence" value="ECO:0007669"/>
    <property type="project" value="UniProtKB-KW"/>
</dbReference>
<dbReference type="SUPFAM" id="SSF56059">
    <property type="entry name" value="Glutathione synthetase ATP-binding domain-like"/>
    <property type="match status" value="1"/>
</dbReference>
<keyword evidence="2" id="KW-0436">Ligase</keyword>
<organism evidence="7">
    <name type="scientific">uncultured Acetobacteraceae bacterium</name>
    <dbReference type="NCBI Taxonomy" id="169975"/>
    <lineage>
        <taxon>Bacteria</taxon>
        <taxon>Pseudomonadati</taxon>
        <taxon>Pseudomonadota</taxon>
        <taxon>Alphaproteobacteria</taxon>
        <taxon>Acetobacterales</taxon>
        <taxon>Acetobacteraceae</taxon>
        <taxon>environmental samples</taxon>
    </lineage>
</organism>
<comment type="similarity">
    <text evidence="5">In the N-terminal section; belongs to the acetate CoA ligase alpha subunit family.</text>
</comment>
<dbReference type="InterPro" id="IPR051538">
    <property type="entry name" value="Acyl-CoA_Synth/Transferase"/>
</dbReference>
<proteinExistence type="inferred from homology"/>
<accession>A0A6J4HRI3</accession>
<dbReference type="Pfam" id="PF13380">
    <property type="entry name" value="CoA_binding_2"/>
    <property type="match status" value="1"/>
</dbReference>
<dbReference type="SUPFAM" id="SSF52210">
    <property type="entry name" value="Succinyl-CoA synthetase domains"/>
    <property type="match status" value="2"/>
</dbReference>
<keyword evidence="3" id="KW-0547">Nucleotide-binding</keyword>
<dbReference type="GO" id="GO:0006099">
    <property type="term" value="P:tricarboxylic acid cycle"/>
    <property type="evidence" value="ECO:0007669"/>
    <property type="project" value="UniProtKB-KW"/>
</dbReference>
<dbReference type="Pfam" id="PF13549">
    <property type="entry name" value="ATP-grasp_5"/>
    <property type="match status" value="1"/>
</dbReference>
<feature type="domain" description="CoA-binding" evidence="6">
    <location>
        <begin position="19"/>
        <end position="113"/>
    </location>
</feature>
<evidence type="ECO:0000256" key="3">
    <source>
        <dbReference type="ARBA" id="ARBA00022741"/>
    </source>
</evidence>
<dbReference type="PANTHER" id="PTHR43334">
    <property type="entry name" value="ACETATE--COA LIGASE [ADP-FORMING]"/>
    <property type="match status" value="1"/>
</dbReference>
<evidence type="ECO:0000256" key="5">
    <source>
        <dbReference type="ARBA" id="ARBA00060888"/>
    </source>
</evidence>
<dbReference type="EMBL" id="CADCTG010000114">
    <property type="protein sequence ID" value="CAA9231780.1"/>
    <property type="molecule type" value="Genomic_DNA"/>
</dbReference>
<sequence>MRTKAAVVQDAAAAGLDGLFRARSVALVGATERSIWSQAAFANFERLGFTGRVHPVSRKGGTVHGLPAATSCAAIGEPVDAALLMVPEQAVAEAFADMNAAGIRNAVVLTSGFAEVGAEGARRQEALLAAARSEGVTLLGPNCLGFINYADRVPIWTTQPPLPVIPGGAIGVVSQSGATAGFIAAFAQRQGIGLSHQVSTGNEADVNVARVVDFLVDDPATRVIGLFLETVHDAPLLAASARRALSAGKPIVAIKIGASETAARAAEAHTGSLVGDDRVFEAVCRQLGVIRVSCIEDLVFTAGLLAQVGHVGDRRLGLVSISGGVCEMAADHAEAAGVAVPRLAEPTEAALRAVLPAFGTPNNPLDVTGGAMLDASLFARSLPPFGADPSLGLIACFMDLPDTAEDIAGYRGEIVRQIGAGFRASGRPAVMLSVMTRPVTEAGRALLKETEIAYLGSGVQHGLGAIGRAFAWAERRERGVPAARPPPTTAMVRPAGEQATLAYLTSRGVRATPVTLVRSAAEAVATAQALGGPVVLKIASPDIAHKSDIGGVLLDLEGAAAVADGFDRIVASVRAARPEAALDGVLVAPMRRGNGVELFAGVLRDPLWGPAIAVGLGGIWVEALRDTAIRLLPVTPGEVLEMLSELRGAKLLDGYRGSPAIDRRAAAEAVARIGDAALALGPALVSLEVNPLRATATGAEALDALAVWDEEG</sequence>
<dbReference type="InterPro" id="IPR036291">
    <property type="entry name" value="NAD(P)-bd_dom_sf"/>
</dbReference>
<keyword evidence="4" id="KW-0067">ATP-binding</keyword>
<dbReference type="Gene3D" id="3.40.50.720">
    <property type="entry name" value="NAD(P)-binding Rossmann-like Domain"/>
    <property type="match status" value="1"/>
</dbReference>
<dbReference type="InterPro" id="IPR003781">
    <property type="entry name" value="CoA-bd"/>
</dbReference>
<dbReference type="AlphaFoldDB" id="A0A6J4HRI3"/>
<dbReference type="PANTHER" id="PTHR43334:SF1">
    <property type="entry name" value="3-HYDROXYPROPIONATE--COA LIGASE [ADP-FORMING]"/>
    <property type="match status" value="1"/>
</dbReference>
<evidence type="ECO:0000313" key="7">
    <source>
        <dbReference type="EMBL" id="CAA9231780.1"/>
    </source>
</evidence>
<dbReference type="Pfam" id="PF13607">
    <property type="entry name" value="Succ_CoA_lig"/>
    <property type="match status" value="1"/>
</dbReference>
<evidence type="ECO:0000259" key="6">
    <source>
        <dbReference type="SMART" id="SM00881"/>
    </source>
</evidence>
<dbReference type="SUPFAM" id="SSF51735">
    <property type="entry name" value="NAD(P)-binding Rossmann-fold domains"/>
    <property type="match status" value="1"/>
</dbReference>
<protein>
    <submittedName>
        <fullName evidence="7">Acetyl-CoA synthetase (ADP-forming) alpha and beta chains, putative</fullName>
    </submittedName>
</protein>
<evidence type="ECO:0000256" key="4">
    <source>
        <dbReference type="ARBA" id="ARBA00022840"/>
    </source>
</evidence>
<dbReference type="GO" id="GO:0005524">
    <property type="term" value="F:ATP binding"/>
    <property type="evidence" value="ECO:0007669"/>
    <property type="project" value="UniProtKB-KW"/>
</dbReference>
<gene>
    <name evidence="7" type="ORF">AVDCRST_MAG08-1146</name>
</gene>
<dbReference type="Gene3D" id="3.40.50.261">
    <property type="entry name" value="Succinyl-CoA synthetase domains"/>
    <property type="match status" value="2"/>
</dbReference>